<proteinExistence type="predicted"/>
<dbReference type="Proteomes" id="UP000183180">
    <property type="component" value="Unassembled WGS sequence"/>
</dbReference>
<dbReference type="RefSeq" id="WP_074851594.1">
    <property type="nucleotide sequence ID" value="NZ_FNLM01000034.1"/>
</dbReference>
<dbReference type="AlphaFoldDB" id="A0A1H2K8J2"/>
<reference evidence="2 3" key="1">
    <citation type="submission" date="2016-10" db="EMBL/GenBank/DDBJ databases">
        <authorList>
            <person name="de Groot N.N."/>
        </authorList>
    </citation>
    <scope>NUCLEOTIDE SEQUENCE [LARGE SCALE GENOMIC DNA]</scope>
    <source>
        <strain evidence="2 3">DSM 44215</strain>
    </source>
</reference>
<feature type="compositionally biased region" description="Basic and acidic residues" evidence="1">
    <location>
        <begin position="165"/>
        <end position="177"/>
    </location>
</feature>
<evidence type="ECO:0000313" key="2">
    <source>
        <dbReference type="EMBL" id="SDU65040.1"/>
    </source>
</evidence>
<dbReference type="EMBL" id="FNLM01000034">
    <property type="protein sequence ID" value="SDU65040.1"/>
    <property type="molecule type" value="Genomic_DNA"/>
</dbReference>
<dbReference type="OrthoDB" id="4793383at2"/>
<feature type="region of interest" description="Disordered" evidence="1">
    <location>
        <begin position="127"/>
        <end position="191"/>
    </location>
</feature>
<feature type="compositionally biased region" description="Polar residues" evidence="1">
    <location>
        <begin position="1"/>
        <end position="10"/>
    </location>
</feature>
<evidence type="ECO:0000313" key="3">
    <source>
        <dbReference type="Proteomes" id="UP000183180"/>
    </source>
</evidence>
<protein>
    <submittedName>
        <fullName evidence="2">Uncharacterized protein</fullName>
    </submittedName>
</protein>
<accession>A0A1H2K8J2</accession>
<sequence length="191" mass="20920">MTNYDETTGLPTERHQAPAGIPKANGNNGFEVPLGSGITINGRTYTSALVQLTGGASDFPIFNPPYEEEIRTYIVKAQFDGFGFVTRGDESHLVIKMKHFVFYDRELGPLNDLQRVNTPEEIAALKRKAKESADENPDADVDTSGGLFDDAGNVTGDLNADTEDEPAREPEPERDNVVRPAFSDQKKDGDD</sequence>
<gene>
    <name evidence="2" type="ORF">SAMN04488548_1342975</name>
</gene>
<organism evidence="2 3">
    <name type="scientific">Gordonia westfalica</name>
    <dbReference type="NCBI Taxonomy" id="158898"/>
    <lineage>
        <taxon>Bacteria</taxon>
        <taxon>Bacillati</taxon>
        <taxon>Actinomycetota</taxon>
        <taxon>Actinomycetes</taxon>
        <taxon>Mycobacteriales</taxon>
        <taxon>Gordoniaceae</taxon>
        <taxon>Gordonia</taxon>
    </lineage>
</organism>
<evidence type="ECO:0000256" key="1">
    <source>
        <dbReference type="SAM" id="MobiDB-lite"/>
    </source>
</evidence>
<name>A0A1H2K8J2_9ACTN</name>
<dbReference type="STRING" id="158898.SAMN04488548_1342975"/>
<feature type="region of interest" description="Disordered" evidence="1">
    <location>
        <begin position="1"/>
        <end position="26"/>
    </location>
</feature>